<evidence type="ECO:0000313" key="3">
    <source>
        <dbReference type="Proteomes" id="UP001262410"/>
    </source>
</evidence>
<evidence type="ECO:0000313" key="2">
    <source>
        <dbReference type="EMBL" id="MDR6291326.1"/>
    </source>
</evidence>
<dbReference type="Pfam" id="PF02592">
    <property type="entry name" value="Vut_1"/>
    <property type="match status" value="2"/>
</dbReference>
<gene>
    <name evidence="2" type="ORF">E9232_003852</name>
</gene>
<feature type="transmembrane region" description="Helical" evidence="1">
    <location>
        <begin position="85"/>
        <end position="103"/>
    </location>
</feature>
<dbReference type="HAMAP" id="MF_02088">
    <property type="entry name" value="Q_prec_transport"/>
    <property type="match status" value="1"/>
</dbReference>
<keyword evidence="1" id="KW-0813">Transport</keyword>
<dbReference type="NCBIfam" id="TIGR00697">
    <property type="entry name" value="queuosine precursor transporter"/>
    <property type="match status" value="1"/>
</dbReference>
<proteinExistence type="inferred from homology"/>
<evidence type="ECO:0000256" key="1">
    <source>
        <dbReference type="HAMAP-Rule" id="MF_02088"/>
    </source>
</evidence>
<comment type="function">
    <text evidence="1">Involved in the import of queuosine (Q) precursors, required for Q precursor salvage.</text>
</comment>
<dbReference type="Proteomes" id="UP001262410">
    <property type="component" value="Unassembled WGS sequence"/>
</dbReference>
<comment type="subcellular location">
    <subcellularLocation>
        <location evidence="1">Cell inner membrane</location>
        <topology evidence="1">Multi-pass membrane protein</topology>
    </subcellularLocation>
</comment>
<comment type="similarity">
    <text evidence="1">Belongs to the vitamin uptake transporter (VUT/ECF) (TC 2.A.88) family. Q precursor transporter subfamily.</text>
</comment>
<dbReference type="PANTHER" id="PTHR34300">
    <property type="entry name" value="QUEUOSINE PRECURSOR TRANSPORTER-RELATED"/>
    <property type="match status" value="1"/>
</dbReference>
<feature type="transmembrane region" description="Helical" evidence="1">
    <location>
        <begin position="115"/>
        <end position="135"/>
    </location>
</feature>
<feature type="transmembrane region" description="Helical" evidence="1">
    <location>
        <begin position="7"/>
        <end position="27"/>
    </location>
</feature>
<accession>A0ABU1JRT8</accession>
<feature type="transmembrane region" description="Helical" evidence="1">
    <location>
        <begin position="141"/>
        <end position="163"/>
    </location>
</feature>
<feature type="transmembrane region" description="Helical" evidence="1">
    <location>
        <begin position="63"/>
        <end position="79"/>
    </location>
</feature>
<name>A0ABU1JRT8_9PROT</name>
<keyword evidence="1" id="KW-0997">Cell inner membrane</keyword>
<keyword evidence="1" id="KW-0812">Transmembrane</keyword>
<feature type="transmembrane region" description="Helical" evidence="1">
    <location>
        <begin position="33"/>
        <end position="51"/>
    </location>
</feature>
<dbReference type="RefSeq" id="WP_374710637.1">
    <property type="nucleotide sequence ID" value="NZ_JAVDPW010000006.1"/>
</dbReference>
<keyword evidence="1" id="KW-1003">Cell membrane</keyword>
<organism evidence="2 3">
    <name type="scientific">Inquilinus ginsengisoli</name>
    <dbReference type="NCBI Taxonomy" id="363840"/>
    <lineage>
        <taxon>Bacteria</taxon>
        <taxon>Pseudomonadati</taxon>
        <taxon>Pseudomonadota</taxon>
        <taxon>Alphaproteobacteria</taxon>
        <taxon>Rhodospirillales</taxon>
        <taxon>Rhodospirillaceae</taxon>
        <taxon>Inquilinus</taxon>
    </lineage>
</organism>
<comment type="caution">
    <text evidence="2">The sequence shown here is derived from an EMBL/GenBank/DDBJ whole genome shotgun (WGS) entry which is preliminary data.</text>
</comment>
<keyword evidence="1" id="KW-0472">Membrane</keyword>
<keyword evidence="3" id="KW-1185">Reference proteome</keyword>
<dbReference type="EMBL" id="JAVDPW010000006">
    <property type="protein sequence ID" value="MDR6291326.1"/>
    <property type="molecule type" value="Genomic_DNA"/>
</dbReference>
<dbReference type="InterPro" id="IPR003744">
    <property type="entry name" value="YhhQ"/>
</dbReference>
<reference evidence="2 3" key="1">
    <citation type="submission" date="2023-07" db="EMBL/GenBank/DDBJ databases">
        <title>Sorghum-associated microbial communities from plants grown in Nebraska, USA.</title>
        <authorList>
            <person name="Schachtman D."/>
        </authorList>
    </citation>
    <scope>NUCLEOTIDE SEQUENCE [LARGE SCALE GENOMIC DNA]</scope>
    <source>
        <strain evidence="2 3">584</strain>
    </source>
</reference>
<keyword evidence="1" id="KW-1133">Transmembrane helix</keyword>
<dbReference type="PANTHER" id="PTHR34300:SF1">
    <property type="entry name" value="QUEUOSINE PRECURSOR TRANSPORTER"/>
    <property type="match status" value="1"/>
</dbReference>
<sequence>MRTETRGMALALICMIGAVVASNYLVQFPINDWLTWGAFTYPLTFLVTDLTNRFFGPHRARQVAYAGFAIAVVLSLWLADWRIAVASGTAFLVGQLLDIHIFNRLRRAAWWQAPFVGSVLGSVVDTGIFFTIAFAGTGLPILSLMAGDLSVKLACALLFLAPFRALMNVVMPMPTLQNG</sequence>
<protein>
    <recommendedName>
        <fullName evidence="1">Probable queuosine precursor transporter</fullName>
        <shortName evidence="1">Q precursor transporter</shortName>
    </recommendedName>
</protein>